<evidence type="ECO:0000256" key="1">
    <source>
        <dbReference type="SAM" id="Phobius"/>
    </source>
</evidence>
<reference evidence="2" key="1">
    <citation type="submission" date="2015-12" db="EMBL/GenBank/DDBJ databases">
        <title>Gene expression during late stages of embryo sac development: a critical building block for successful pollen-pistil interactions.</title>
        <authorList>
            <person name="Liu Y."/>
            <person name="Joly V."/>
            <person name="Sabar M."/>
            <person name="Matton D.P."/>
        </authorList>
    </citation>
    <scope>NUCLEOTIDE SEQUENCE</scope>
</reference>
<dbReference type="EMBL" id="GEDG01028434">
    <property type="protein sequence ID" value="JAP13183.1"/>
    <property type="molecule type" value="Transcribed_RNA"/>
</dbReference>
<dbReference type="AlphaFoldDB" id="A0A0V0GYG9"/>
<proteinExistence type="predicted"/>
<feature type="transmembrane region" description="Helical" evidence="1">
    <location>
        <begin position="51"/>
        <end position="69"/>
    </location>
</feature>
<keyword evidence="1" id="KW-0472">Membrane</keyword>
<keyword evidence="1" id="KW-1133">Transmembrane helix</keyword>
<keyword evidence="1" id="KW-0812">Transmembrane</keyword>
<protein>
    <submittedName>
        <fullName evidence="2">Putative ovule protein</fullName>
    </submittedName>
</protein>
<name>A0A0V0GYG9_SOLCH</name>
<sequence length="76" mass="8971">KTCLITLITTQKLTLSPHPRREDTGPTPKVKSYWHRYILKHHCTSHTNVELVFLCLCVLFLTLVYHCVLHDLSYHR</sequence>
<organism evidence="2">
    <name type="scientific">Solanum chacoense</name>
    <name type="common">Chaco potato</name>
    <dbReference type="NCBI Taxonomy" id="4108"/>
    <lineage>
        <taxon>Eukaryota</taxon>
        <taxon>Viridiplantae</taxon>
        <taxon>Streptophyta</taxon>
        <taxon>Embryophyta</taxon>
        <taxon>Tracheophyta</taxon>
        <taxon>Spermatophyta</taxon>
        <taxon>Magnoliopsida</taxon>
        <taxon>eudicotyledons</taxon>
        <taxon>Gunneridae</taxon>
        <taxon>Pentapetalae</taxon>
        <taxon>asterids</taxon>
        <taxon>lamiids</taxon>
        <taxon>Solanales</taxon>
        <taxon>Solanaceae</taxon>
        <taxon>Solanoideae</taxon>
        <taxon>Solaneae</taxon>
        <taxon>Solanum</taxon>
    </lineage>
</organism>
<evidence type="ECO:0000313" key="2">
    <source>
        <dbReference type="EMBL" id="JAP13183.1"/>
    </source>
</evidence>
<accession>A0A0V0GYG9</accession>
<feature type="non-terminal residue" evidence="2">
    <location>
        <position position="1"/>
    </location>
</feature>